<reference evidence="2 3" key="1">
    <citation type="submission" date="2017-12" db="EMBL/GenBank/DDBJ databases">
        <title>Phylogenetic diversity of female urinary microbiome.</title>
        <authorList>
            <person name="Thomas-White K."/>
            <person name="Wolfe A.J."/>
        </authorList>
    </citation>
    <scope>NUCLEOTIDE SEQUENCE [LARGE SCALE GENOMIC DNA]</scope>
    <source>
        <strain evidence="2 3">UMB0139</strain>
    </source>
</reference>
<proteinExistence type="predicted"/>
<dbReference type="Gene3D" id="3.10.20.30">
    <property type="match status" value="1"/>
</dbReference>
<gene>
    <name evidence="2" type="ORF">CYJ28_10030</name>
</gene>
<dbReference type="PANTHER" id="PTHR42895:SF1">
    <property type="entry name" value="IRON-SULFUR CLUSTER PROTEIN"/>
    <property type="match status" value="1"/>
</dbReference>
<dbReference type="SUPFAM" id="SSF53067">
    <property type="entry name" value="Actin-like ATPase domain"/>
    <property type="match status" value="1"/>
</dbReference>
<dbReference type="InterPro" id="IPR041414">
    <property type="entry name" value="Raco-like_middle"/>
</dbReference>
<dbReference type="InterPro" id="IPR042259">
    <property type="entry name" value="Raco-like_middle_sf"/>
</dbReference>
<dbReference type="InterPro" id="IPR052911">
    <property type="entry name" value="Corrinoid_activation_enz"/>
</dbReference>
<dbReference type="EMBL" id="PKGY01000009">
    <property type="protein sequence ID" value="PKZ20462.1"/>
    <property type="molecule type" value="Genomic_DNA"/>
</dbReference>
<feature type="domain" description="2Fe-2S ferredoxin-type" evidence="1">
    <location>
        <begin position="12"/>
        <end position="98"/>
    </location>
</feature>
<evidence type="ECO:0000313" key="3">
    <source>
        <dbReference type="Proteomes" id="UP000234239"/>
    </source>
</evidence>
<dbReference type="InterPro" id="IPR001041">
    <property type="entry name" value="2Fe-2S_ferredoxin-type"/>
</dbReference>
<dbReference type="OrthoDB" id="9810588at2"/>
<dbReference type="Proteomes" id="UP000234239">
    <property type="component" value="Unassembled WGS sequence"/>
</dbReference>
<dbReference type="InterPro" id="IPR027980">
    <property type="entry name" value="RACo_C"/>
</dbReference>
<dbReference type="InterPro" id="IPR012675">
    <property type="entry name" value="Beta-grasp_dom_sf"/>
</dbReference>
<dbReference type="GO" id="GO:0051536">
    <property type="term" value="F:iron-sulfur cluster binding"/>
    <property type="evidence" value="ECO:0007669"/>
    <property type="project" value="InterPro"/>
</dbReference>
<dbReference type="Pfam" id="PF14574">
    <property type="entry name" value="RACo_C_ter"/>
    <property type="match status" value="1"/>
</dbReference>
<dbReference type="InterPro" id="IPR043129">
    <property type="entry name" value="ATPase_NBD"/>
</dbReference>
<sequence>MEKARIRRGLVVKIQVQAWDQVVDYDPASGKSLYACLVEAGLPVPGDCGGKGTCGKCRFKLLEGELAAEAYQGLAGKYPLACRARPQSDLRLAFLNMERDHRILVTGDRLALTGPKRWRQASFKLDRDLLQAGADLETRLVQELDVSSFPAQVWQGLEIERNQTYRAIICDDRVLALDLQAEDARIYGLAVDIGTTTLAASLINLETGEEVSQASALNPQIQQGADVLNRISYVMTEGGRGLKQLQQAIRRAIQSLIDELCQEADCPESAVYGLSLAGNTVMTHLALGIDPRPLGQSPYLPVFRSGQQLSAKAFGLRKIPSSAQVMTLPAVSAYIGSDVVAGAYAAGFSELGKRRLLIDIGTNGEMLVQDGDRYVSCSCVAGPALEGMMISSGMKAAAGAVEECLWQDGQFDLQVIGGGKPQGLCGSGVLALIREGLRAGLISYRGRIIDPESLAPDDARRPYLKVDDQGKRSLQVASQVSLTQHDIRQVQLAKGAIRSGVEVLLEASQLEAEQIDQVLVAGQFGRHLAEASLIKTGLLPEGFAGHLSYIGNSSHSGAYLYLMDQDAAQGLEALARRIDYIELSRLDDYDRVFARASLFPKLKRK</sequence>
<dbReference type="Gene3D" id="3.30.420.480">
    <property type="entry name" value="Domain of unknown function (DUF4445)"/>
    <property type="match status" value="1"/>
</dbReference>
<comment type="caution">
    <text evidence="2">The sequence shown here is derived from an EMBL/GenBank/DDBJ whole genome shotgun (WGS) entry which is preliminary data.</text>
</comment>
<organism evidence="2 3">
    <name type="scientific">Aerococcus sanguinicola</name>
    <dbReference type="NCBI Taxonomy" id="119206"/>
    <lineage>
        <taxon>Bacteria</taxon>
        <taxon>Bacillati</taxon>
        <taxon>Bacillota</taxon>
        <taxon>Bacilli</taxon>
        <taxon>Lactobacillales</taxon>
        <taxon>Aerococcaceae</taxon>
        <taxon>Aerococcus</taxon>
    </lineage>
</organism>
<dbReference type="CDD" id="cd00207">
    <property type="entry name" value="fer2"/>
    <property type="match status" value="1"/>
</dbReference>
<dbReference type="PROSITE" id="PS51085">
    <property type="entry name" value="2FE2S_FER_2"/>
    <property type="match status" value="1"/>
</dbReference>
<dbReference type="Pfam" id="PF00111">
    <property type="entry name" value="Fer2"/>
    <property type="match status" value="1"/>
</dbReference>
<dbReference type="PANTHER" id="PTHR42895">
    <property type="entry name" value="IRON-SULFUR CLUSTER-BINDING PROTEIN-RELATED"/>
    <property type="match status" value="1"/>
</dbReference>
<evidence type="ECO:0000313" key="2">
    <source>
        <dbReference type="EMBL" id="PKZ20462.1"/>
    </source>
</evidence>
<dbReference type="InterPro" id="IPR036010">
    <property type="entry name" value="2Fe-2S_ferredoxin-like_sf"/>
</dbReference>
<accession>A0A2I1MK16</accession>
<dbReference type="SUPFAM" id="SSF54292">
    <property type="entry name" value="2Fe-2S ferredoxin-like"/>
    <property type="match status" value="1"/>
</dbReference>
<dbReference type="Pfam" id="PF17651">
    <property type="entry name" value="Raco_middle"/>
    <property type="match status" value="1"/>
</dbReference>
<protein>
    <submittedName>
        <fullName evidence="2">Ferredoxin</fullName>
    </submittedName>
</protein>
<name>A0A2I1MK16_9LACT</name>
<evidence type="ECO:0000259" key="1">
    <source>
        <dbReference type="PROSITE" id="PS51085"/>
    </source>
</evidence>
<dbReference type="AlphaFoldDB" id="A0A2I1MK16"/>